<protein>
    <submittedName>
        <fullName evidence="8">OmpA family protein</fullName>
    </submittedName>
</protein>
<dbReference type="InterPro" id="IPR002368">
    <property type="entry name" value="OmpA"/>
</dbReference>
<dbReference type="PROSITE" id="PS51257">
    <property type="entry name" value="PROKAR_LIPOPROTEIN"/>
    <property type="match status" value="1"/>
</dbReference>
<comment type="subcellular location">
    <subcellularLocation>
        <location evidence="1">Cell outer membrane</location>
    </subcellularLocation>
</comment>
<comment type="caution">
    <text evidence="8">The sequence shown here is derived from an EMBL/GenBank/DDBJ whole genome shotgun (WGS) entry which is preliminary data.</text>
</comment>
<keyword evidence="2 4" id="KW-0472">Membrane</keyword>
<proteinExistence type="predicted"/>
<sequence>MHTTVFRILSLSLIIGVAGCASDDPNRQAKIGAGVGAVAGAIIGHQISHGSGKWIGAAVGALAGGAVGHYMDKQQQEFEQALRKEQEAHQLEIERLKDDTLKLSLDSEVSFDFNKAEIKPAFRPSLDKLADVLLKYDRTVVHVVGHTDSVGSEAYNQQLSERRARAVVDYLASRGVPYDRLRSEGRGESEPRATNATEAGRQLNRRVEIYVKPVVEGQEQKAYESPRY</sequence>
<dbReference type="PROSITE" id="PS01068">
    <property type="entry name" value="OMPA_1"/>
    <property type="match status" value="1"/>
</dbReference>
<gene>
    <name evidence="8" type="ORF">ENI96_11845</name>
</gene>
<dbReference type="Pfam" id="PF00691">
    <property type="entry name" value="OmpA"/>
    <property type="match status" value="1"/>
</dbReference>
<evidence type="ECO:0000256" key="5">
    <source>
        <dbReference type="SAM" id="Coils"/>
    </source>
</evidence>
<feature type="region of interest" description="Disordered" evidence="6">
    <location>
        <begin position="181"/>
        <end position="201"/>
    </location>
</feature>
<evidence type="ECO:0000256" key="3">
    <source>
        <dbReference type="ARBA" id="ARBA00023237"/>
    </source>
</evidence>
<feature type="compositionally biased region" description="Basic and acidic residues" evidence="6">
    <location>
        <begin position="181"/>
        <end position="191"/>
    </location>
</feature>
<dbReference type="GO" id="GO:0015288">
    <property type="term" value="F:porin activity"/>
    <property type="evidence" value="ECO:0007669"/>
    <property type="project" value="InterPro"/>
</dbReference>
<evidence type="ECO:0000256" key="6">
    <source>
        <dbReference type="SAM" id="MobiDB-lite"/>
    </source>
</evidence>
<keyword evidence="3" id="KW-0998">Cell outer membrane</keyword>
<dbReference type="EMBL" id="DRKP01000143">
    <property type="protein sequence ID" value="HEB97110.1"/>
    <property type="molecule type" value="Genomic_DNA"/>
</dbReference>
<dbReference type="CDD" id="cd07185">
    <property type="entry name" value="OmpA_C-like"/>
    <property type="match status" value="1"/>
</dbReference>
<evidence type="ECO:0000256" key="2">
    <source>
        <dbReference type="ARBA" id="ARBA00023136"/>
    </source>
</evidence>
<dbReference type="InterPro" id="IPR006664">
    <property type="entry name" value="OMP_bac"/>
</dbReference>
<dbReference type="Proteomes" id="UP000886251">
    <property type="component" value="Unassembled WGS sequence"/>
</dbReference>
<dbReference type="PANTHER" id="PTHR30329">
    <property type="entry name" value="STATOR ELEMENT OF FLAGELLAR MOTOR COMPLEX"/>
    <property type="match status" value="1"/>
</dbReference>
<dbReference type="PRINTS" id="PR01021">
    <property type="entry name" value="OMPADOMAIN"/>
</dbReference>
<accession>A0A831RQ32</accession>
<feature type="domain" description="OmpA-like" evidence="7">
    <location>
        <begin position="98"/>
        <end position="215"/>
    </location>
</feature>
<dbReference type="PANTHER" id="PTHR30329:SF21">
    <property type="entry name" value="LIPOPROTEIN YIAD-RELATED"/>
    <property type="match status" value="1"/>
</dbReference>
<dbReference type="PROSITE" id="PS51123">
    <property type="entry name" value="OMPA_2"/>
    <property type="match status" value="1"/>
</dbReference>
<evidence type="ECO:0000259" key="7">
    <source>
        <dbReference type="PROSITE" id="PS51123"/>
    </source>
</evidence>
<name>A0A831RQ32_9GAMM</name>
<dbReference type="Pfam" id="PF13488">
    <property type="entry name" value="Gly-zipper_Omp"/>
    <property type="match status" value="1"/>
</dbReference>
<dbReference type="InterPro" id="IPR036737">
    <property type="entry name" value="OmpA-like_sf"/>
</dbReference>
<reference evidence="8" key="1">
    <citation type="journal article" date="2020" name="mSystems">
        <title>Genome- and Community-Level Interaction Insights into Carbon Utilization and Element Cycling Functions of Hydrothermarchaeota in Hydrothermal Sediment.</title>
        <authorList>
            <person name="Zhou Z."/>
            <person name="Liu Y."/>
            <person name="Xu W."/>
            <person name="Pan J."/>
            <person name="Luo Z.H."/>
            <person name="Li M."/>
        </authorList>
    </citation>
    <scope>NUCLEOTIDE SEQUENCE [LARGE SCALE GENOMIC DNA]</scope>
    <source>
        <strain evidence="8">HyVt-443</strain>
    </source>
</reference>
<dbReference type="InterPro" id="IPR039567">
    <property type="entry name" value="Gly-zipper"/>
</dbReference>
<dbReference type="InterPro" id="IPR006665">
    <property type="entry name" value="OmpA-like"/>
</dbReference>
<evidence type="ECO:0000256" key="4">
    <source>
        <dbReference type="PROSITE-ProRule" id="PRU00473"/>
    </source>
</evidence>
<dbReference type="PRINTS" id="PR01022">
    <property type="entry name" value="OUTRMMBRANEA"/>
</dbReference>
<dbReference type="InterPro" id="IPR050330">
    <property type="entry name" value="Bact_OuterMem_StrucFunc"/>
</dbReference>
<dbReference type="InterPro" id="IPR006690">
    <property type="entry name" value="OMPA-like_CS"/>
</dbReference>
<dbReference type="AlphaFoldDB" id="A0A831RQ32"/>
<organism evidence="8">
    <name type="scientific">Sedimenticola thiotaurini</name>
    <dbReference type="NCBI Taxonomy" id="1543721"/>
    <lineage>
        <taxon>Bacteria</taxon>
        <taxon>Pseudomonadati</taxon>
        <taxon>Pseudomonadota</taxon>
        <taxon>Gammaproteobacteria</taxon>
        <taxon>Chromatiales</taxon>
        <taxon>Sedimenticolaceae</taxon>
        <taxon>Sedimenticola</taxon>
    </lineage>
</organism>
<feature type="coiled-coil region" evidence="5">
    <location>
        <begin position="71"/>
        <end position="99"/>
    </location>
</feature>
<keyword evidence="5" id="KW-0175">Coiled coil</keyword>
<evidence type="ECO:0000313" key="8">
    <source>
        <dbReference type="EMBL" id="HEB97110.1"/>
    </source>
</evidence>
<dbReference type="Gene3D" id="3.30.1330.60">
    <property type="entry name" value="OmpA-like domain"/>
    <property type="match status" value="1"/>
</dbReference>
<dbReference type="GO" id="GO:0009279">
    <property type="term" value="C:cell outer membrane"/>
    <property type="evidence" value="ECO:0007669"/>
    <property type="project" value="UniProtKB-SubCell"/>
</dbReference>
<dbReference type="SUPFAM" id="SSF103088">
    <property type="entry name" value="OmpA-like"/>
    <property type="match status" value="1"/>
</dbReference>
<evidence type="ECO:0000256" key="1">
    <source>
        <dbReference type="ARBA" id="ARBA00004442"/>
    </source>
</evidence>